<proteinExistence type="predicted"/>
<dbReference type="AlphaFoldDB" id="A0A7S1BWR4"/>
<accession>A0A7S1BWR4</accession>
<reference evidence="2" key="1">
    <citation type="submission" date="2021-01" db="EMBL/GenBank/DDBJ databases">
        <authorList>
            <person name="Corre E."/>
            <person name="Pelletier E."/>
            <person name="Niang G."/>
            <person name="Scheremetjew M."/>
            <person name="Finn R."/>
            <person name="Kale V."/>
            <person name="Holt S."/>
            <person name="Cochrane G."/>
            <person name="Meng A."/>
            <person name="Brown T."/>
            <person name="Cohen L."/>
        </authorList>
    </citation>
    <scope>NUCLEOTIDE SEQUENCE</scope>
    <source>
        <strain evidence="2">308</strain>
    </source>
</reference>
<evidence type="ECO:0000313" key="2">
    <source>
        <dbReference type="EMBL" id="CAD8898997.1"/>
    </source>
</evidence>
<gene>
    <name evidence="2" type="ORF">CHYS00102_LOCUS26213</name>
</gene>
<organism evidence="2">
    <name type="scientific">Corethron hystrix</name>
    <dbReference type="NCBI Taxonomy" id="216773"/>
    <lineage>
        <taxon>Eukaryota</taxon>
        <taxon>Sar</taxon>
        <taxon>Stramenopiles</taxon>
        <taxon>Ochrophyta</taxon>
        <taxon>Bacillariophyta</taxon>
        <taxon>Coscinodiscophyceae</taxon>
        <taxon>Corethrophycidae</taxon>
        <taxon>Corethrales</taxon>
        <taxon>Corethraceae</taxon>
        <taxon>Corethron</taxon>
    </lineage>
</organism>
<evidence type="ECO:0000256" key="1">
    <source>
        <dbReference type="SAM" id="MobiDB-lite"/>
    </source>
</evidence>
<feature type="compositionally biased region" description="Polar residues" evidence="1">
    <location>
        <begin position="131"/>
        <end position="141"/>
    </location>
</feature>
<feature type="compositionally biased region" description="Polar residues" evidence="1">
    <location>
        <begin position="148"/>
        <end position="179"/>
    </location>
</feature>
<feature type="compositionally biased region" description="Polar residues" evidence="1">
    <location>
        <begin position="336"/>
        <end position="380"/>
    </location>
</feature>
<feature type="compositionally biased region" description="Basic and acidic residues" evidence="1">
    <location>
        <begin position="628"/>
        <end position="642"/>
    </location>
</feature>
<dbReference type="EMBL" id="HBFR01035920">
    <property type="protein sequence ID" value="CAD8898997.1"/>
    <property type="molecule type" value="Transcribed_RNA"/>
</dbReference>
<feature type="region of interest" description="Disordered" evidence="1">
    <location>
        <begin position="280"/>
        <end position="393"/>
    </location>
</feature>
<protein>
    <recommendedName>
        <fullName evidence="3">BZIP domain-containing protein</fullName>
    </recommendedName>
</protein>
<feature type="compositionally biased region" description="Polar residues" evidence="1">
    <location>
        <begin position="519"/>
        <end position="566"/>
    </location>
</feature>
<feature type="compositionally biased region" description="Low complexity" evidence="1">
    <location>
        <begin position="381"/>
        <end position="393"/>
    </location>
</feature>
<feature type="region of interest" description="Disordered" evidence="1">
    <location>
        <begin position="131"/>
        <end position="220"/>
    </location>
</feature>
<feature type="compositionally biased region" description="Low complexity" evidence="1">
    <location>
        <begin position="288"/>
        <end position="323"/>
    </location>
</feature>
<feature type="region of interest" description="Disordered" evidence="1">
    <location>
        <begin position="615"/>
        <end position="651"/>
    </location>
</feature>
<evidence type="ECO:0008006" key="3">
    <source>
        <dbReference type="Google" id="ProtNLM"/>
    </source>
</evidence>
<feature type="compositionally biased region" description="Low complexity" evidence="1">
    <location>
        <begin position="190"/>
        <end position="200"/>
    </location>
</feature>
<feature type="compositionally biased region" description="Low complexity" evidence="1">
    <location>
        <begin position="570"/>
        <end position="584"/>
    </location>
</feature>
<sequence length="868" mass="93073">MDQSRGNDHVLPALRPCHLNDFPSLRHGTIFSSATVAASNKRPHSAIGSDSCGSDMELTRPVPYFVETPSPAPGPASTAPASTRDLLSHPTVPNASAPTVLAPSSVYINQHHHPSSASLHSVISSMNLPQFAQQSRQDSQGTPPPTNPIQQNSNVAPSGKVTPSPTEFQSQNGNHSSLAGMNHGYGLTMSQAQSQQQLLARTAQGASGAPAQSHVGGSSFQPGLNFQMGNMSQVVPNYYLSQQTQGYSHLMQNQFQQLQAQNHLLVGNNMQGNATQLHHAMTSGASGPHGQQKQPQHGNLCTPQQQQLHHQQLLQQQQQLSQPQPQPQLQPQPLQVNATTESKNGENNGVQSPQNNSNLIQCQTNPVSATSPSEQAHQQVNTPSANNSNLPSAPSPAMLFGQAAAAGSYPNYFFANPAVAAQGQQQQMMAAQNQFMGHLAPPLQQGVVPPHLMAFGGAANAAAAAGAFPPQPHHFMQKGITSQGVSNGLGNEKDVANINTSASPNFNVVQNAGVISSNELHKAQPQSSPDVSSHATATHNLPSPATTVCSQDSSNAGSRLGTSSNPLMKPTSSSFSAPTPTNNTQQVRPFQSSFESVINTVGHTANGLVMESTASKLSKRIKTSQSPQDEKKKKMTAREKNRIHSRNSRARKRDAILRIKEEHAHLQIYRIMMDAMVDMVSLHEMSDDAKLIYGNPSFVKKYAVSFDANSLQQAPSSFVQLIFDEDRGKFQECIKVVMSNDTQSPVLKLRILVQSGPPEMDGSRLYFNVETRIQAVAESSTILIVTRPISSQTEDVRLMPQVVRDYTRSTPDPRYFLPISAAGFVLTPTNPPPPNSTSPINTNNGNIVRSPTATAQDDLSYSACVGNP</sequence>
<feature type="region of interest" description="Disordered" evidence="1">
    <location>
        <begin position="67"/>
        <end position="95"/>
    </location>
</feature>
<name>A0A7S1BWR4_9STRA</name>
<feature type="region of interest" description="Disordered" evidence="1">
    <location>
        <begin position="519"/>
        <end position="587"/>
    </location>
</feature>